<organism evidence="1 2">
    <name type="scientific">Aromatoleum buckelii</name>
    <dbReference type="NCBI Taxonomy" id="200254"/>
    <lineage>
        <taxon>Bacteria</taxon>
        <taxon>Pseudomonadati</taxon>
        <taxon>Pseudomonadota</taxon>
        <taxon>Betaproteobacteria</taxon>
        <taxon>Rhodocyclales</taxon>
        <taxon>Rhodocyclaceae</taxon>
        <taxon>Aromatoleum</taxon>
    </lineage>
</organism>
<gene>
    <name evidence="1" type="ORF">GO608_19520</name>
</gene>
<evidence type="ECO:0000313" key="2">
    <source>
        <dbReference type="Proteomes" id="UP000601990"/>
    </source>
</evidence>
<comment type="caution">
    <text evidence="1">The sequence shown here is derived from an EMBL/GenBank/DDBJ whole genome shotgun (WGS) entry which is preliminary data.</text>
</comment>
<proteinExistence type="predicted"/>
<sequence length="63" mass="7328">MQYEDLVSLTQKQLELIGSLTDTVRRLADMQEELRWRVRFLESALEEFSCDLGDPLEDTDHAA</sequence>
<keyword evidence="2" id="KW-1185">Reference proteome</keyword>
<dbReference type="Proteomes" id="UP000601990">
    <property type="component" value="Unassembled WGS sequence"/>
</dbReference>
<protein>
    <submittedName>
        <fullName evidence="1">Uncharacterized protein</fullName>
    </submittedName>
</protein>
<dbReference type="EMBL" id="WTVH01000103">
    <property type="protein sequence ID" value="NMF95477.1"/>
    <property type="molecule type" value="Genomic_DNA"/>
</dbReference>
<dbReference type="RefSeq" id="WP_211159660.1">
    <property type="nucleotide sequence ID" value="NZ_WTVH02000010.1"/>
</dbReference>
<accession>A0ABX1N897</accession>
<reference evidence="1" key="1">
    <citation type="submission" date="2019-12" db="EMBL/GenBank/DDBJ databases">
        <title>Comparative genomics gives insights into the taxonomy of the Azoarcus-Aromatoleum group and reveals separate origins of nif in the plant-associated Azoarcus and non-plant-associated Aromatoleum sub-groups.</title>
        <authorList>
            <person name="Lafos M."/>
            <person name="Maluk M."/>
            <person name="Batista M."/>
            <person name="Junghare M."/>
            <person name="Carmona M."/>
            <person name="Faoro H."/>
            <person name="Cruz L.M."/>
            <person name="Battistoni F."/>
            <person name="De Souza E."/>
            <person name="Pedrosa F."/>
            <person name="Chen W.-M."/>
            <person name="Poole P.S."/>
            <person name="Dixon R.A."/>
            <person name="James E.K."/>
        </authorList>
    </citation>
    <scope>NUCLEOTIDE SEQUENCE</scope>
    <source>
        <strain evidence="1">U120</strain>
    </source>
</reference>
<name>A0ABX1N897_9RHOO</name>
<evidence type="ECO:0000313" key="1">
    <source>
        <dbReference type="EMBL" id="NMF95477.1"/>
    </source>
</evidence>